<organism evidence="2 3">
    <name type="scientific">Pseudopithomyces chartarum</name>
    <dbReference type="NCBI Taxonomy" id="1892770"/>
    <lineage>
        <taxon>Eukaryota</taxon>
        <taxon>Fungi</taxon>
        <taxon>Dikarya</taxon>
        <taxon>Ascomycota</taxon>
        <taxon>Pezizomycotina</taxon>
        <taxon>Dothideomycetes</taxon>
        <taxon>Pleosporomycetidae</taxon>
        <taxon>Pleosporales</taxon>
        <taxon>Massarineae</taxon>
        <taxon>Didymosphaeriaceae</taxon>
        <taxon>Pseudopithomyces</taxon>
    </lineage>
</organism>
<sequence>MNTVVGHDEQATEIDTQVSPAFEEYNFDKRWWTGPTNKIEDRLAQITDDTQELAVLVTTGGFCPIHKGHVQMLETARRELESRGMAVLGGYICPDHDRYVSSKIRSGSLPAAKRLELCELAVEDSDWLMVDRWAAIYASSSVNFTTIVDHIDKMVNHHIKATRPIRIVYAFGGDNAMFTFSFVARWSCVCVLRPGSIDRFKDMLNYDSIRKNPRIIFSDDTTAPLDSTAIRNGDLSGLLPKVKYRYLAIQMEKAKRPLKIDSVSLPHTNILYLRNEGPWAVESLLEKSTCSSEQVMEAYQTFFQDLFDVFELSFGFSAESAIPRKIVPVQPQDHDKALQDVLSTNKRIISLDSCLPGTQSHDITQIFRPLVKQPFNTTSTRSTTDLGVDSGQAGAGPYVLLANHLPLESETERLVSENLPKDCRVGQYLSLTDLVSPSSKNNTENTDIRIVGTIDARNFLVGSHNGGTLLQLSKAQLVRAPSILPYVRPSHHAQIDVTAEMAFSKAVWELNRNFFQAIGGNLQVKDMSSGSQSLWKAQDFPDGMLLTELCDWHIAGFDDMVFREF</sequence>
<evidence type="ECO:0000259" key="1">
    <source>
        <dbReference type="Pfam" id="PF01467"/>
    </source>
</evidence>
<evidence type="ECO:0000313" key="2">
    <source>
        <dbReference type="EMBL" id="KAK3216230.1"/>
    </source>
</evidence>
<dbReference type="InterPro" id="IPR051182">
    <property type="entry name" value="Euk_NMN_adenylyltrnsfrase"/>
</dbReference>
<name>A0AAN6RK62_9PLEO</name>
<dbReference type="InterPro" id="IPR014729">
    <property type="entry name" value="Rossmann-like_a/b/a_fold"/>
</dbReference>
<keyword evidence="3" id="KW-1185">Reference proteome</keyword>
<dbReference type="Proteomes" id="UP001280581">
    <property type="component" value="Unassembled WGS sequence"/>
</dbReference>
<dbReference type="GO" id="GO:0004515">
    <property type="term" value="F:nicotinate-nucleotide adenylyltransferase activity"/>
    <property type="evidence" value="ECO:0007669"/>
    <property type="project" value="TreeGrafter"/>
</dbReference>
<evidence type="ECO:0000313" key="3">
    <source>
        <dbReference type="Proteomes" id="UP001280581"/>
    </source>
</evidence>
<dbReference type="GO" id="GO:0009435">
    <property type="term" value="P:NAD+ biosynthetic process"/>
    <property type="evidence" value="ECO:0007669"/>
    <property type="project" value="TreeGrafter"/>
</dbReference>
<dbReference type="PANTHER" id="PTHR12039">
    <property type="entry name" value="NICOTINAMIDE MONONUCLEOTIDE ADENYLYLTRANSFERASE"/>
    <property type="match status" value="1"/>
</dbReference>
<protein>
    <recommendedName>
        <fullName evidence="1">Cytidyltransferase-like domain-containing protein</fullName>
    </recommendedName>
</protein>
<dbReference type="PANTHER" id="PTHR12039:SF0">
    <property type="entry name" value="NICOTINAMIDE-NUCLEOTIDE ADENYLYLTRANSFERASE"/>
    <property type="match status" value="1"/>
</dbReference>
<dbReference type="InterPro" id="IPR004821">
    <property type="entry name" value="Cyt_trans-like"/>
</dbReference>
<reference evidence="2 3" key="1">
    <citation type="submission" date="2021-02" db="EMBL/GenBank/DDBJ databases">
        <title>Genome assembly of Pseudopithomyces chartarum.</title>
        <authorList>
            <person name="Jauregui R."/>
            <person name="Singh J."/>
            <person name="Voisey C."/>
        </authorList>
    </citation>
    <scope>NUCLEOTIDE SEQUENCE [LARGE SCALE GENOMIC DNA]</scope>
    <source>
        <strain evidence="2 3">AGR01</strain>
    </source>
</reference>
<proteinExistence type="predicted"/>
<comment type="caution">
    <text evidence="2">The sequence shown here is derived from an EMBL/GenBank/DDBJ whole genome shotgun (WGS) entry which is preliminary data.</text>
</comment>
<dbReference type="AlphaFoldDB" id="A0AAN6RK62"/>
<accession>A0AAN6RK62</accession>
<feature type="domain" description="Cytidyltransferase-like" evidence="1">
    <location>
        <begin position="58"/>
        <end position="152"/>
    </location>
</feature>
<dbReference type="SUPFAM" id="SSF52374">
    <property type="entry name" value="Nucleotidylyl transferase"/>
    <property type="match status" value="1"/>
</dbReference>
<dbReference type="EMBL" id="WVTA01000002">
    <property type="protein sequence ID" value="KAK3216230.1"/>
    <property type="molecule type" value="Genomic_DNA"/>
</dbReference>
<dbReference type="Pfam" id="PF01467">
    <property type="entry name" value="CTP_transf_like"/>
    <property type="match status" value="1"/>
</dbReference>
<dbReference type="Gene3D" id="3.40.50.620">
    <property type="entry name" value="HUPs"/>
    <property type="match status" value="1"/>
</dbReference>
<gene>
    <name evidence="2" type="ORF">GRF29_8g2676318</name>
</gene>
<dbReference type="GO" id="GO:0000309">
    <property type="term" value="F:nicotinamide-nucleotide adenylyltransferase activity"/>
    <property type="evidence" value="ECO:0007669"/>
    <property type="project" value="TreeGrafter"/>
</dbReference>